<dbReference type="EMBL" id="CP003060">
    <property type="protein sequence ID" value="AEP30254.1"/>
    <property type="molecule type" value="Genomic_DNA"/>
</dbReference>
<proteinExistence type="predicted"/>
<evidence type="ECO:0000313" key="2">
    <source>
        <dbReference type="EMBL" id="AEP30254.1"/>
    </source>
</evidence>
<reference evidence="2 3" key="1">
    <citation type="journal article" date="2011" name="J. Bacteriol.">
        <title>Complete genome sequence of seawater bacterium Glaciecola nitratireducens FR1064T.</title>
        <authorList>
            <person name="Bian F."/>
            <person name="Qin Q.L."/>
            <person name="Xie B.B."/>
            <person name="Shu Y.L."/>
            <person name="Zhang X.Y."/>
            <person name="Yu Y."/>
            <person name="Chen B."/>
            <person name="Chen X.L."/>
            <person name="Zhou B.C."/>
            <person name="Zhang Y.Z."/>
        </authorList>
    </citation>
    <scope>NUCLEOTIDE SEQUENCE [LARGE SCALE GENOMIC DNA]</scope>
    <source>
        <strain evidence="3">JCM 12485 / KCTC 12276 / FR1064</strain>
    </source>
</reference>
<dbReference type="STRING" id="1085623.GNIT_2147"/>
<dbReference type="KEGG" id="gni:GNIT_2147"/>
<dbReference type="PROSITE" id="PS51257">
    <property type="entry name" value="PROKAR_LIPOPROTEIN"/>
    <property type="match status" value="1"/>
</dbReference>
<name>G4QHM7_GLANF</name>
<dbReference type="Proteomes" id="UP000009282">
    <property type="component" value="Chromosome"/>
</dbReference>
<evidence type="ECO:0000313" key="3">
    <source>
        <dbReference type="Proteomes" id="UP000009282"/>
    </source>
</evidence>
<dbReference type="OrthoDB" id="6322428at2"/>
<evidence type="ECO:0008006" key="4">
    <source>
        <dbReference type="Google" id="ProtNLM"/>
    </source>
</evidence>
<dbReference type="RefSeq" id="WP_014109127.1">
    <property type="nucleotide sequence ID" value="NC_016041.1"/>
</dbReference>
<evidence type="ECO:0000256" key="1">
    <source>
        <dbReference type="SAM" id="MobiDB-lite"/>
    </source>
</evidence>
<gene>
    <name evidence="2" type="ordered locus">GNIT_2147</name>
</gene>
<protein>
    <recommendedName>
        <fullName evidence="4">Ribose-phosphate pyrophosphokinase</fullName>
    </recommendedName>
</protein>
<organism evidence="2 3">
    <name type="scientific">Glaciecola nitratireducens (strain JCM 12485 / KCTC 12276 / FR1064)</name>
    <dbReference type="NCBI Taxonomy" id="1085623"/>
    <lineage>
        <taxon>Bacteria</taxon>
        <taxon>Pseudomonadati</taxon>
        <taxon>Pseudomonadota</taxon>
        <taxon>Gammaproteobacteria</taxon>
        <taxon>Alteromonadales</taxon>
        <taxon>Alteromonadaceae</taxon>
        <taxon>Brumicola</taxon>
    </lineage>
</organism>
<feature type="region of interest" description="Disordered" evidence="1">
    <location>
        <begin position="23"/>
        <end position="69"/>
    </location>
</feature>
<keyword evidence="3" id="KW-1185">Reference proteome</keyword>
<feature type="compositionally biased region" description="Polar residues" evidence="1">
    <location>
        <begin position="31"/>
        <end position="46"/>
    </location>
</feature>
<sequence length="171" mass="18671">MSASKVSITSLILVSAMLSGCGEKTEKEESTLNSSTEMSQDNQSNLSDDKNTQESTTSANDKVTELGLSDDMQELKSDKSKLLTLKGQVLFQEFEGGFFGFIDENGNKYTPIGMDKKHLRHGLVIELSGRVIPDMITTTQFGEAIKVESVSIIDESNAAELGRPELTKKDI</sequence>
<dbReference type="HOGENOM" id="CLU_1727513_0_0_6"/>
<dbReference type="AlphaFoldDB" id="G4QHM7"/>
<accession>G4QHM7</accession>
<dbReference type="eggNOG" id="ENOG50338II">
    <property type="taxonomic scope" value="Bacteria"/>
</dbReference>